<evidence type="ECO:0000313" key="1">
    <source>
        <dbReference type="EMBL" id="QOY91566.1"/>
    </source>
</evidence>
<reference evidence="1 2" key="1">
    <citation type="submission" date="2020-10" db="EMBL/GenBank/DDBJ databases">
        <title>Complete genome sequence of Paludibaculum fermentans P105T, a facultatively anaerobic acidobacterium capable of dissimilatory Fe(III) reduction.</title>
        <authorList>
            <person name="Dedysh S.N."/>
            <person name="Beletsky A.V."/>
            <person name="Kulichevskaya I.S."/>
            <person name="Mardanov A.V."/>
            <person name="Ravin N.V."/>
        </authorList>
    </citation>
    <scope>NUCLEOTIDE SEQUENCE [LARGE SCALE GENOMIC DNA]</scope>
    <source>
        <strain evidence="1 2">P105</strain>
    </source>
</reference>
<dbReference type="InterPro" id="IPR005358">
    <property type="entry name" value="Puta_zinc/iron-chelating_dom"/>
</dbReference>
<dbReference type="Proteomes" id="UP000593892">
    <property type="component" value="Chromosome"/>
</dbReference>
<evidence type="ECO:0000313" key="2">
    <source>
        <dbReference type="Proteomes" id="UP000593892"/>
    </source>
</evidence>
<accession>A0A7S7SPG1</accession>
<protein>
    <submittedName>
        <fullName evidence="1">YkgJ family cysteine cluster protein</fullName>
    </submittedName>
</protein>
<dbReference type="EMBL" id="CP063849">
    <property type="protein sequence ID" value="QOY91566.1"/>
    <property type="molecule type" value="Genomic_DNA"/>
</dbReference>
<name>A0A7S7SPG1_PALFE</name>
<sequence>MSCGPKATELVGIVGQTMAQALTKGGAWIVCRPGCAECCLGTFAISLTDAERLAEGLLHLSQHDPARAARVRRRAQAFLARFAASFPGDPASGLLDNSTQGQEQFETFGEDVPCPALDPASQTCDLYAYRPVTCRTFGPALRFPEGEIRACELCYQGAAEDEIDSAAVPLTPRHLEDLREAHTIAAFALTGPPRRF</sequence>
<dbReference type="Pfam" id="PF03692">
    <property type="entry name" value="CxxCxxCC"/>
    <property type="match status" value="1"/>
</dbReference>
<organism evidence="1 2">
    <name type="scientific">Paludibaculum fermentans</name>
    <dbReference type="NCBI Taxonomy" id="1473598"/>
    <lineage>
        <taxon>Bacteria</taxon>
        <taxon>Pseudomonadati</taxon>
        <taxon>Acidobacteriota</taxon>
        <taxon>Terriglobia</taxon>
        <taxon>Bryobacterales</taxon>
        <taxon>Bryobacteraceae</taxon>
        <taxon>Paludibaculum</taxon>
    </lineage>
</organism>
<keyword evidence="2" id="KW-1185">Reference proteome</keyword>
<dbReference type="KEGG" id="pfer:IRI77_16945"/>
<gene>
    <name evidence="1" type="ORF">IRI77_16945</name>
</gene>
<proteinExistence type="predicted"/>
<dbReference type="AlphaFoldDB" id="A0A7S7SPG1"/>